<keyword evidence="2 3" id="KW-0413">Isomerase</keyword>
<dbReference type="NCBIfam" id="TIGR00654">
    <property type="entry name" value="PhzF_family"/>
    <property type="match status" value="1"/>
</dbReference>
<keyword evidence="4" id="KW-1185">Reference proteome</keyword>
<dbReference type="Pfam" id="PF02567">
    <property type="entry name" value="PhzC-PhzF"/>
    <property type="match status" value="1"/>
</dbReference>
<dbReference type="SUPFAM" id="SSF54506">
    <property type="entry name" value="Diaminopimelate epimerase-like"/>
    <property type="match status" value="1"/>
</dbReference>
<dbReference type="Proteomes" id="UP001162734">
    <property type="component" value="Chromosome"/>
</dbReference>
<proteinExistence type="inferred from homology"/>
<dbReference type="PANTHER" id="PTHR13774:SF17">
    <property type="entry name" value="PHENAZINE BIOSYNTHESIS-LIKE DOMAIN-CONTAINING PROTEIN"/>
    <property type="match status" value="1"/>
</dbReference>
<evidence type="ECO:0000313" key="3">
    <source>
        <dbReference type="EMBL" id="BDG09083.1"/>
    </source>
</evidence>
<comment type="similarity">
    <text evidence="1">Belongs to the PhzF family.</text>
</comment>
<dbReference type="EMBL" id="AP025592">
    <property type="protein sequence ID" value="BDG09083.1"/>
    <property type="molecule type" value="Genomic_DNA"/>
</dbReference>
<gene>
    <name evidence="3" type="ORF">AMPC_21960</name>
</gene>
<evidence type="ECO:0000256" key="1">
    <source>
        <dbReference type="ARBA" id="ARBA00008270"/>
    </source>
</evidence>
<evidence type="ECO:0000256" key="2">
    <source>
        <dbReference type="ARBA" id="ARBA00023235"/>
    </source>
</evidence>
<reference evidence="4" key="1">
    <citation type="journal article" date="2022" name="Int. J. Syst. Evol. Microbiol.">
        <title>Anaeromyxobacter oryzae sp. nov., Anaeromyxobacter diazotrophicus sp. nov. and Anaeromyxobacter paludicola sp. nov., isolated from paddy soils.</title>
        <authorList>
            <person name="Itoh H."/>
            <person name="Xu Z."/>
            <person name="Mise K."/>
            <person name="Masuda Y."/>
            <person name="Ushijima N."/>
            <person name="Hayakawa C."/>
            <person name="Shiratori Y."/>
            <person name="Senoo K."/>
        </authorList>
    </citation>
    <scope>NUCLEOTIDE SEQUENCE [LARGE SCALE GENOMIC DNA]</scope>
    <source>
        <strain evidence="4">Red630</strain>
    </source>
</reference>
<evidence type="ECO:0000313" key="4">
    <source>
        <dbReference type="Proteomes" id="UP001162734"/>
    </source>
</evidence>
<sequence>MRIPIYQVDAFTSRPFGGNPAAVCLLERWPADALLRDVAAENNLSETAFLVPEGDGYHLRWFTPTVEVDLCGHATLASAHVVLTRLRPEAEAVRFRTASGVLTVKRAGGRLSMTLPRRAPERIEPPPGLARALGVEPLEVWRSRDLMAVLANEELVRELAPDLAAVAALDAPGLIVTAQGRAVDFVSRYFGPRVGIPEDPVTGSAHCTLVPYWAERLGKSRLHAFQVSARGGELFCQSGEDLVVVAGHAADYLEGVLQLPEG</sequence>
<dbReference type="Gene3D" id="3.10.310.10">
    <property type="entry name" value="Diaminopimelate Epimerase, Chain A, domain 1"/>
    <property type="match status" value="2"/>
</dbReference>
<protein>
    <submittedName>
        <fullName evidence="3">Isomerase</fullName>
    </submittedName>
</protein>
<organism evidence="3 4">
    <name type="scientific">Anaeromyxobacter paludicola</name>
    <dbReference type="NCBI Taxonomy" id="2918171"/>
    <lineage>
        <taxon>Bacteria</taxon>
        <taxon>Pseudomonadati</taxon>
        <taxon>Myxococcota</taxon>
        <taxon>Myxococcia</taxon>
        <taxon>Myxococcales</taxon>
        <taxon>Cystobacterineae</taxon>
        <taxon>Anaeromyxobacteraceae</taxon>
        <taxon>Anaeromyxobacter</taxon>
    </lineage>
</organism>
<dbReference type="GO" id="GO:0016853">
    <property type="term" value="F:isomerase activity"/>
    <property type="evidence" value="ECO:0007669"/>
    <property type="project" value="UniProtKB-KW"/>
</dbReference>
<name>A0ABN6N7D6_9BACT</name>
<dbReference type="RefSeq" id="WP_248340720.1">
    <property type="nucleotide sequence ID" value="NZ_AP025592.1"/>
</dbReference>
<dbReference type="InterPro" id="IPR003719">
    <property type="entry name" value="Phenazine_PhzF-like"/>
</dbReference>
<dbReference type="PIRSF" id="PIRSF016184">
    <property type="entry name" value="PhzC_PhzF"/>
    <property type="match status" value="1"/>
</dbReference>
<accession>A0ABN6N7D6</accession>
<dbReference type="PANTHER" id="PTHR13774">
    <property type="entry name" value="PHENAZINE BIOSYNTHESIS PROTEIN"/>
    <property type="match status" value="1"/>
</dbReference>